<evidence type="ECO:0000313" key="2">
    <source>
        <dbReference type="EMBL" id="ABR17410.1"/>
    </source>
</evidence>
<reference evidence="1" key="2">
    <citation type="journal article" date="2008" name="BMC Genomics">
        <title>A conifer genomics resource of 200,000 spruce (Picea spp.) ESTs and 6,464 high-quality, sequence-finished full-length cDNAs for Sitka spruce (Picea sitchensis).</title>
        <authorList>
            <person name="Ralph S.G."/>
            <person name="Chun H.J."/>
            <person name="Kolosova N."/>
            <person name="Cooper D."/>
            <person name="Oddy C."/>
            <person name="Ritland C.E."/>
            <person name="Kirkpatrick R."/>
            <person name="Moore R."/>
            <person name="Barber S."/>
            <person name="Holt R.A."/>
            <person name="Jones S.J."/>
            <person name="Marra M.A."/>
            <person name="Douglas C.J."/>
            <person name="Ritland K."/>
            <person name="Bohlmann J."/>
        </authorList>
    </citation>
    <scope>NUCLEOTIDE SEQUENCE</scope>
    <source>
        <tissue evidence="1">Green portion of the leader tissue</tissue>
    </source>
</reference>
<dbReference type="PANTHER" id="PTHR36762">
    <property type="entry name" value="LIGHT-REGULATED PROTEIN 1, CHLOROPLASTIC"/>
    <property type="match status" value="1"/>
</dbReference>
<dbReference type="Pfam" id="PF07207">
    <property type="entry name" value="Lir1"/>
    <property type="match status" value="1"/>
</dbReference>
<organism evidence="1">
    <name type="scientific">Picea sitchensis</name>
    <name type="common">Sitka spruce</name>
    <name type="synonym">Pinus sitchensis</name>
    <dbReference type="NCBI Taxonomy" id="3332"/>
    <lineage>
        <taxon>Eukaryota</taxon>
        <taxon>Viridiplantae</taxon>
        <taxon>Streptophyta</taxon>
        <taxon>Embryophyta</taxon>
        <taxon>Tracheophyta</taxon>
        <taxon>Spermatophyta</taxon>
        <taxon>Pinopsida</taxon>
        <taxon>Pinidae</taxon>
        <taxon>Conifers I</taxon>
        <taxon>Pinales</taxon>
        <taxon>Pinaceae</taxon>
        <taxon>Picea</taxon>
    </lineage>
</organism>
<dbReference type="InterPro" id="IPR009856">
    <property type="entry name" value="Lir1"/>
</dbReference>
<dbReference type="EMBL" id="EF081987">
    <property type="protein sequence ID" value="ABK21366.1"/>
    <property type="molecule type" value="mRNA"/>
</dbReference>
<evidence type="ECO:0000313" key="1">
    <source>
        <dbReference type="EMBL" id="ABK21366.1"/>
    </source>
</evidence>
<proteinExistence type="evidence at transcript level"/>
<accession>A9NL55</accession>
<dbReference type="GO" id="GO:0009507">
    <property type="term" value="C:chloroplast"/>
    <property type="evidence" value="ECO:0007669"/>
    <property type="project" value="InterPro"/>
</dbReference>
<dbReference type="EMBL" id="EF677596">
    <property type="protein sequence ID" value="ABR17410.1"/>
    <property type="molecule type" value="mRNA"/>
</dbReference>
<evidence type="ECO:0008006" key="3">
    <source>
        <dbReference type="Google" id="ProtNLM"/>
    </source>
</evidence>
<dbReference type="PANTHER" id="PTHR36762:SF2">
    <property type="entry name" value="LIGHT-REGULATED PROTEIN 1, CHLOROPLASTIC"/>
    <property type="match status" value="1"/>
</dbReference>
<dbReference type="AlphaFoldDB" id="A9NL55"/>
<name>A9NL55_PICSI</name>
<protein>
    <recommendedName>
        <fullName evidence="3">Light-regulated protein</fullName>
    </recommendedName>
</protein>
<reference evidence="2" key="1">
    <citation type="submission" date="2007-06" db="EMBL/GenBank/DDBJ databases">
        <title>Full length cDNA sequences from Sitka Spruce (Picea sitchensis).</title>
        <authorList>
            <person name="Ralph S.G."/>
            <person name="Chun H.E."/>
            <person name="Liao N."/>
            <person name="Ali J."/>
            <person name="Reid K."/>
            <person name="Kolosova N."/>
            <person name="Cooper N."/>
            <person name="Cullis C."/>
            <person name="Jancsik S."/>
            <person name="Moore R."/>
            <person name="Mayo M."/>
            <person name="Wagner S."/>
            <person name="Holt R.A."/>
            <person name="Jones S.J.M."/>
            <person name="Marra M.A."/>
            <person name="Ritland C.E."/>
            <person name="Ritland K."/>
            <person name="Bohlmann J."/>
        </authorList>
    </citation>
    <scope>NUCLEOTIDE SEQUENCE</scope>
    <source>
        <tissue evidence="2">Green portion of the leader tissue</tissue>
    </source>
</reference>
<sequence>MQATLALSFSASWPILPHTHHKPLPLSTITLTKNVRRFSQHRWRAMATNPTVDYDSSAKSVFPAEACDTVGGEACEGEIGAEVTLKVDLPPTSSPGVGIDREYVEYASEQKTVFPGEACDDLGGEFCEPEYQSGVYKEKEPAK</sequence>